<proteinExistence type="predicted"/>
<gene>
    <name evidence="1" type="ORF">UFOPK1503_00185</name>
    <name evidence="2" type="ORF">UFOPK1693_00610</name>
</gene>
<sequence>MGRHALQRTRPRRHLFALGYFFASSLVMVTIVDPYSGTMASADAVNTFDAPGEYQTLTIKPVADGDFARADFEVVSGQRARGVTVRIAPYPEPGTPKAFALQEVTSRNWDYNQFSCLVKLWERESNWRWNATNRSSGAYGIPQSLPASKMASAGADWRTNPETQILWGLGYIDGRYGSPCAALVHSDVHNWY</sequence>
<dbReference type="AlphaFoldDB" id="A0A6J6BQA2"/>
<organism evidence="1">
    <name type="scientific">freshwater metagenome</name>
    <dbReference type="NCBI Taxonomy" id="449393"/>
    <lineage>
        <taxon>unclassified sequences</taxon>
        <taxon>metagenomes</taxon>
        <taxon>ecological metagenomes</taxon>
    </lineage>
</organism>
<dbReference type="EMBL" id="CAEZST010000002">
    <property type="protein sequence ID" value="CAB4540368.1"/>
    <property type="molecule type" value="Genomic_DNA"/>
</dbReference>
<protein>
    <submittedName>
        <fullName evidence="1">Unannotated protein</fullName>
    </submittedName>
</protein>
<accession>A0A6J6BQA2</accession>
<name>A0A6J6BQA2_9ZZZZ</name>
<evidence type="ECO:0000313" key="1">
    <source>
        <dbReference type="EMBL" id="CAB4540368.1"/>
    </source>
</evidence>
<reference evidence="1" key="1">
    <citation type="submission" date="2020-05" db="EMBL/GenBank/DDBJ databases">
        <authorList>
            <person name="Chiriac C."/>
            <person name="Salcher M."/>
            <person name="Ghai R."/>
            <person name="Kavagutti S V."/>
        </authorList>
    </citation>
    <scope>NUCLEOTIDE SEQUENCE</scope>
</reference>
<dbReference type="EMBL" id="CAEZTO010000005">
    <property type="protein sequence ID" value="CAB4569764.1"/>
    <property type="molecule type" value="Genomic_DNA"/>
</dbReference>
<dbReference type="InterPro" id="IPR023346">
    <property type="entry name" value="Lysozyme-like_dom_sf"/>
</dbReference>
<dbReference type="SUPFAM" id="SSF53955">
    <property type="entry name" value="Lysozyme-like"/>
    <property type="match status" value="1"/>
</dbReference>
<evidence type="ECO:0000313" key="2">
    <source>
        <dbReference type="EMBL" id="CAB4569764.1"/>
    </source>
</evidence>